<dbReference type="AlphaFoldDB" id="A0A8H7EX17"/>
<evidence type="ECO:0000256" key="1">
    <source>
        <dbReference type="SAM" id="MobiDB-lite"/>
    </source>
</evidence>
<dbReference type="EMBL" id="JABXXO010000013">
    <property type="protein sequence ID" value="KAF7761694.1"/>
    <property type="molecule type" value="Genomic_DNA"/>
</dbReference>
<feature type="compositionally biased region" description="Basic and acidic residues" evidence="1">
    <location>
        <begin position="53"/>
        <end position="65"/>
    </location>
</feature>
<proteinExistence type="predicted"/>
<feature type="region of interest" description="Disordered" evidence="1">
    <location>
        <begin position="152"/>
        <end position="172"/>
    </location>
</feature>
<sequence>MNIFSRAPLAPPSAIRHGVSIVRKILAETDCSNGLSTSEIYQLALQHPIPEGYRGDDRFDPDKPHLGPTRPPHNEHPVRSKAFLKAHVMPVLLEQQEVHKVVVDRQITEPIFAKGKKGKISKTPTKPTAGASPANPITIKAWVWMPKLLQPPPKKTKEEIQEEADEPFGAAEGRKDNARFENYAPASGTEGTATEFMIFIDAPPLSILEQFNISQSIARFKIYPFTRICSFSACDFHLIRYFSVLICYSCRELSQIASDGALDFKMHFSSALGLSD</sequence>
<accession>A0A8H7EX17</accession>
<dbReference type="Proteomes" id="UP000629468">
    <property type="component" value="Unassembled WGS sequence"/>
</dbReference>
<name>A0A8H7EX17_AGABI</name>
<comment type="caution">
    <text evidence="2">The sequence shown here is derived from an EMBL/GenBank/DDBJ whole genome shotgun (WGS) entry which is preliminary data.</text>
</comment>
<protein>
    <submittedName>
        <fullName evidence="2">Uncharacterized protein</fullName>
    </submittedName>
</protein>
<organism evidence="2 3">
    <name type="scientific">Agaricus bisporus var. burnettii</name>
    <dbReference type="NCBI Taxonomy" id="192524"/>
    <lineage>
        <taxon>Eukaryota</taxon>
        <taxon>Fungi</taxon>
        <taxon>Dikarya</taxon>
        <taxon>Basidiomycota</taxon>
        <taxon>Agaricomycotina</taxon>
        <taxon>Agaricomycetes</taxon>
        <taxon>Agaricomycetidae</taxon>
        <taxon>Agaricales</taxon>
        <taxon>Agaricineae</taxon>
        <taxon>Agaricaceae</taxon>
        <taxon>Agaricus</taxon>
    </lineage>
</organism>
<gene>
    <name evidence="2" type="ORF">Agabi119p4_9686</name>
</gene>
<evidence type="ECO:0000313" key="2">
    <source>
        <dbReference type="EMBL" id="KAF7761694.1"/>
    </source>
</evidence>
<reference evidence="2 3" key="1">
    <citation type="journal article" name="Sci. Rep.">
        <title>Telomere-to-telomere assembled and centromere annotated genomes of the two main subspecies of the button mushroom Agaricus bisporus reveal especially polymorphic chromosome ends.</title>
        <authorList>
            <person name="Sonnenberg A.S.M."/>
            <person name="Sedaghat-Telgerd N."/>
            <person name="Lavrijssen B."/>
            <person name="Ohm R.A."/>
            <person name="Hendrickx P.M."/>
            <person name="Scholtmeijer K."/>
            <person name="Baars J.J.P."/>
            <person name="van Peer A."/>
        </authorList>
    </citation>
    <scope>NUCLEOTIDE SEQUENCE [LARGE SCALE GENOMIC DNA]</scope>
    <source>
        <strain evidence="2 3">H119_p4</strain>
    </source>
</reference>
<evidence type="ECO:0000313" key="3">
    <source>
        <dbReference type="Proteomes" id="UP000629468"/>
    </source>
</evidence>
<feature type="region of interest" description="Disordered" evidence="1">
    <location>
        <begin position="52"/>
        <end position="76"/>
    </location>
</feature>